<accession>A0A1N6IF41</accession>
<dbReference type="EMBL" id="FSRQ01000003">
    <property type="protein sequence ID" value="SIO30640.1"/>
    <property type="molecule type" value="Genomic_DNA"/>
</dbReference>
<dbReference type="OrthoDB" id="964745at2"/>
<dbReference type="InterPro" id="IPR026444">
    <property type="entry name" value="Secre_tail"/>
</dbReference>
<feature type="chain" id="PRO_5009936601" evidence="2">
    <location>
        <begin position="19"/>
        <end position="372"/>
    </location>
</feature>
<dbReference type="AlphaFoldDB" id="A0A1N6IF41"/>
<dbReference type="NCBIfam" id="TIGR04183">
    <property type="entry name" value="Por_Secre_tail"/>
    <property type="match status" value="1"/>
</dbReference>
<proteinExistence type="predicted"/>
<protein>
    <submittedName>
        <fullName evidence="4">Por secretion system C-terminal sorting domain-containing protein</fullName>
    </submittedName>
</protein>
<dbReference type="Pfam" id="PF18962">
    <property type="entry name" value="Por_Secre_tail"/>
    <property type="match status" value="1"/>
</dbReference>
<gene>
    <name evidence="4" type="ORF">SAMN05421769_3400</name>
</gene>
<keyword evidence="1 2" id="KW-0732">Signal</keyword>
<sequence>MKKSILLFLIFIFQFSFAQLTENDVKFWVGTGSKKAYLIADFNDSDNPTSYVWGYRFDSTNLTMEDLINAIDAADSKVTAEVPSGFLYSFDYNHHVPSTDDYWSTWSGTSSNNMTANNGVNNDPLVDGKWYGLSYGYGFTPGTTFGPPSTPVPAYNSAWFNSSQIINWIGTGSNKSLVVVDFGTDNGNGIANSFAFGIQYNGTITAEQALQLIDAHVNEFNYTSAANQISALSLNNFSGNSTGNDSWKLYKGKDLSSWRGQNNLSLIQLVNNDWFGLSFGNRIPFTPTVADVTLSVSDAVKQSFKIYPNPATDFLIIETQDNIKDINIYSISGQRVMNTQNKKINIQSLQSGVYLVEIKTNQSTTTHKIIKK</sequence>
<feature type="domain" description="Secretion system C-terminal sorting" evidence="3">
    <location>
        <begin position="306"/>
        <end position="370"/>
    </location>
</feature>
<dbReference type="RefSeq" id="WP_074231706.1">
    <property type="nucleotide sequence ID" value="NZ_FSRQ01000003.1"/>
</dbReference>
<evidence type="ECO:0000256" key="2">
    <source>
        <dbReference type="SAM" id="SignalP"/>
    </source>
</evidence>
<name>A0A1N6IF41_9FLAO</name>
<evidence type="ECO:0000259" key="3">
    <source>
        <dbReference type="Pfam" id="PF18962"/>
    </source>
</evidence>
<evidence type="ECO:0000313" key="5">
    <source>
        <dbReference type="Proteomes" id="UP000184782"/>
    </source>
</evidence>
<evidence type="ECO:0000313" key="4">
    <source>
        <dbReference type="EMBL" id="SIO30640.1"/>
    </source>
</evidence>
<keyword evidence="5" id="KW-1185">Reference proteome</keyword>
<dbReference type="Proteomes" id="UP000184782">
    <property type="component" value="Unassembled WGS sequence"/>
</dbReference>
<evidence type="ECO:0000256" key="1">
    <source>
        <dbReference type="ARBA" id="ARBA00022729"/>
    </source>
</evidence>
<dbReference type="STRING" id="59733.SAMN05421769_3400"/>
<organism evidence="4 5">
    <name type="scientific">Chryseobacterium scophthalmum</name>
    <dbReference type="NCBI Taxonomy" id="59733"/>
    <lineage>
        <taxon>Bacteria</taxon>
        <taxon>Pseudomonadati</taxon>
        <taxon>Bacteroidota</taxon>
        <taxon>Flavobacteriia</taxon>
        <taxon>Flavobacteriales</taxon>
        <taxon>Weeksellaceae</taxon>
        <taxon>Chryseobacterium group</taxon>
        <taxon>Chryseobacterium</taxon>
    </lineage>
</organism>
<feature type="signal peptide" evidence="2">
    <location>
        <begin position="1"/>
        <end position="18"/>
    </location>
</feature>
<reference evidence="5" key="1">
    <citation type="submission" date="2016-12" db="EMBL/GenBank/DDBJ databases">
        <authorList>
            <person name="Varghese N."/>
            <person name="Submissions S."/>
        </authorList>
    </citation>
    <scope>NUCLEOTIDE SEQUENCE [LARGE SCALE GENOMIC DNA]</scope>
    <source>
        <strain evidence="5">DSM 16779</strain>
    </source>
</reference>